<feature type="transmembrane region" description="Helical" evidence="7">
    <location>
        <begin position="257"/>
        <end position="275"/>
    </location>
</feature>
<feature type="domain" description="CstA N-terminal" evidence="8">
    <location>
        <begin position="378"/>
        <end position="515"/>
    </location>
</feature>
<evidence type="ECO:0000259" key="8">
    <source>
        <dbReference type="Pfam" id="PF02554"/>
    </source>
</evidence>
<feature type="transmembrane region" description="Helical" evidence="7">
    <location>
        <begin position="198"/>
        <end position="220"/>
    </location>
</feature>
<feature type="transmembrane region" description="Helical" evidence="7">
    <location>
        <begin position="63"/>
        <end position="81"/>
    </location>
</feature>
<feature type="transmembrane region" description="Helical" evidence="7">
    <location>
        <begin position="397"/>
        <end position="421"/>
    </location>
</feature>
<evidence type="ECO:0000313" key="11">
    <source>
        <dbReference type="EMBL" id="VFK02968.1"/>
    </source>
</evidence>
<dbReference type="EMBL" id="CAADFI010000119">
    <property type="protein sequence ID" value="VFJ97785.1"/>
    <property type="molecule type" value="Genomic_DNA"/>
</dbReference>
<evidence type="ECO:0000256" key="6">
    <source>
        <dbReference type="ARBA" id="ARBA00023136"/>
    </source>
</evidence>
<feature type="transmembrane region" description="Helical" evidence="7">
    <location>
        <begin position="226"/>
        <end position="248"/>
    </location>
</feature>
<evidence type="ECO:0000256" key="4">
    <source>
        <dbReference type="ARBA" id="ARBA00022692"/>
    </source>
</evidence>
<dbReference type="AlphaFoldDB" id="A0A450VDZ4"/>
<name>A0A450VDZ4_9GAMM</name>
<comment type="subcellular location">
    <subcellularLocation>
        <location evidence="1">Cell membrane</location>
        <topology evidence="1">Multi-pass membrane protein</topology>
    </subcellularLocation>
</comment>
<evidence type="ECO:0000313" key="10">
    <source>
        <dbReference type="EMBL" id="VFJ97785.1"/>
    </source>
</evidence>
<feature type="transmembrane region" description="Helical" evidence="7">
    <location>
        <begin position="465"/>
        <end position="492"/>
    </location>
</feature>
<evidence type="ECO:0000313" key="9">
    <source>
        <dbReference type="EMBL" id="VFJ97185.1"/>
    </source>
</evidence>
<accession>A0A450VDZ4</accession>
<dbReference type="InterPro" id="IPR003706">
    <property type="entry name" value="CstA_N"/>
</dbReference>
<dbReference type="InterPro" id="IPR051605">
    <property type="entry name" value="CstA"/>
</dbReference>
<keyword evidence="6 7" id="KW-0472">Membrane</keyword>
<gene>
    <name evidence="9" type="ORF">BECKH772A_GA0070896_101163</name>
    <name evidence="10" type="ORF">BECKH772B_GA0070898_101191</name>
    <name evidence="11" type="ORF">BECKH772C_GA0070978_101102</name>
</gene>
<sequence>MSPRVMTVIVLVLYVVFYHLYAKRLLARRVFRLNPHAETPAHTFRDDIDYLPTNKYVLLGHHYASIAGLAPMLGPAIAVIWGWVPALLWVVLGTLLVGAVHDFSALVLSARRRGRSIGTIVKDIIHPRARLLFLLITFFLVSLALGVFVLVIAGLFAAPDPGNIPTSAHPEAVFPTYSLMLIAMVIGFLMYRRMAPFLLLIALGFLLMLGTTWIGVYLPITGITAAVWTWTLLVYAFFASILPVWLLLQPRDFLNSLLLYSALIAMLAGFFILSPDWAAPAFNAAPKGAPPLLPFLFIVIACGAVSGFHGLVASGTTAKQLNKETDAPLIGYGAMLGESLLALLAVLATTAGAFASHGEWADFYGSWDQAAGLNQKLGVFIQGTGQFIHQLGVPIDLAYTFVSVVVVAFAMTSVDTGTRLLRFNVQEIGVTLGVKVLDNRYLSTLIAVGAIGFFAFFQVDGRPAGLFLWTLFGTTNQILAGLTLLAVTIYLYRRKRPILYTMLPMFLVLGATLSAMVMGIQTAMGKEQWSVVIIGSVILALTLWLMLEAMLAVRSIRMANRQRRVHAQPISD</sequence>
<reference evidence="11" key="1">
    <citation type="submission" date="2019-02" db="EMBL/GenBank/DDBJ databases">
        <authorList>
            <person name="Gruber-Vodicka R. H."/>
            <person name="Seah K. B. B."/>
        </authorList>
    </citation>
    <scope>NUCLEOTIDE SEQUENCE</scope>
    <source>
        <strain evidence="11">BECK_SA2B12</strain>
        <strain evidence="9">BECK_SA2B15</strain>
        <strain evidence="10">BECK_SA2B20</strain>
    </source>
</reference>
<organism evidence="11">
    <name type="scientific">Candidatus Kentrum eta</name>
    <dbReference type="NCBI Taxonomy" id="2126337"/>
    <lineage>
        <taxon>Bacteria</taxon>
        <taxon>Pseudomonadati</taxon>
        <taxon>Pseudomonadota</taxon>
        <taxon>Gammaproteobacteria</taxon>
        <taxon>Candidatus Kentrum</taxon>
    </lineage>
</organism>
<evidence type="ECO:0000256" key="2">
    <source>
        <dbReference type="ARBA" id="ARBA00007755"/>
    </source>
</evidence>
<keyword evidence="3" id="KW-1003">Cell membrane</keyword>
<feature type="transmembrane region" description="Helical" evidence="7">
    <location>
        <begin position="172"/>
        <end position="191"/>
    </location>
</feature>
<feature type="transmembrane region" description="Helical" evidence="7">
    <location>
        <begin position="6"/>
        <end position="22"/>
    </location>
</feature>
<dbReference type="EMBL" id="CAADFG010000116">
    <property type="protein sequence ID" value="VFJ97185.1"/>
    <property type="molecule type" value="Genomic_DNA"/>
</dbReference>
<feature type="domain" description="CstA N-terminal" evidence="8">
    <location>
        <begin position="6"/>
        <end position="350"/>
    </location>
</feature>
<dbReference type="GO" id="GO:0005886">
    <property type="term" value="C:plasma membrane"/>
    <property type="evidence" value="ECO:0007669"/>
    <property type="project" value="UniProtKB-SubCell"/>
</dbReference>
<feature type="transmembrane region" description="Helical" evidence="7">
    <location>
        <begin position="295"/>
        <end position="317"/>
    </location>
</feature>
<feature type="transmembrane region" description="Helical" evidence="7">
    <location>
        <begin position="499"/>
        <end position="523"/>
    </location>
</feature>
<keyword evidence="5 7" id="KW-1133">Transmembrane helix</keyword>
<feature type="transmembrane region" description="Helical" evidence="7">
    <location>
        <begin position="441"/>
        <end position="459"/>
    </location>
</feature>
<feature type="transmembrane region" description="Helical" evidence="7">
    <location>
        <begin position="529"/>
        <end position="553"/>
    </location>
</feature>
<dbReference type="PANTHER" id="PTHR30252">
    <property type="entry name" value="INNER MEMBRANE PEPTIDE TRANSPORTER"/>
    <property type="match status" value="1"/>
</dbReference>
<dbReference type="PANTHER" id="PTHR30252:SF0">
    <property type="entry name" value="PEPTIDE TRANSPORTER CSTA"/>
    <property type="match status" value="1"/>
</dbReference>
<feature type="transmembrane region" description="Helical" evidence="7">
    <location>
        <begin position="329"/>
        <end position="355"/>
    </location>
</feature>
<dbReference type="Pfam" id="PF02554">
    <property type="entry name" value="CstA"/>
    <property type="match status" value="2"/>
</dbReference>
<feature type="transmembrane region" description="Helical" evidence="7">
    <location>
        <begin position="131"/>
        <end position="157"/>
    </location>
</feature>
<dbReference type="GO" id="GO:0009267">
    <property type="term" value="P:cellular response to starvation"/>
    <property type="evidence" value="ECO:0007669"/>
    <property type="project" value="InterPro"/>
</dbReference>
<protein>
    <submittedName>
        <fullName evidence="11">Carbon starvation protein</fullName>
    </submittedName>
</protein>
<evidence type="ECO:0000256" key="1">
    <source>
        <dbReference type="ARBA" id="ARBA00004651"/>
    </source>
</evidence>
<proteinExistence type="inferred from homology"/>
<dbReference type="EMBL" id="CAADFJ010000110">
    <property type="protein sequence ID" value="VFK02968.1"/>
    <property type="molecule type" value="Genomic_DNA"/>
</dbReference>
<keyword evidence="4 7" id="KW-0812">Transmembrane</keyword>
<comment type="similarity">
    <text evidence="2">Belongs to the peptide transporter carbon starvation (CstA) (TC 2.A.114) family.</text>
</comment>
<evidence type="ECO:0000256" key="5">
    <source>
        <dbReference type="ARBA" id="ARBA00022989"/>
    </source>
</evidence>
<evidence type="ECO:0000256" key="7">
    <source>
        <dbReference type="SAM" id="Phobius"/>
    </source>
</evidence>
<feature type="transmembrane region" description="Helical" evidence="7">
    <location>
        <begin position="87"/>
        <end position="110"/>
    </location>
</feature>
<evidence type="ECO:0000256" key="3">
    <source>
        <dbReference type="ARBA" id="ARBA00022475"/>
    </source>
</evidence>